<accession>A0A6N3F377</accession>
<dbReference type="Gene3D" id="3.20.20.70">
    <property type="entry name" value="Aldolase class I"/>
    <property type="match status" value="1"/>
</dbReference>
<sequence>MKMSKKGVICTMWCACLFPAVAAMAEDVVIKAGDLRITYVENGKQFNVEYNGGKAYRPVFMRSVPEATYDIHGKDGFRISSASCAEADYQKRTVNDAFGKGTCHTFVFSSPASGDDVTLTQEFYVYEGRDYVLTDVVLKGDASLRSNYLAPVAVATPYDLYAPAQTNRMLKVPFDNDGFVRYHKNRLTGDMTSYEVSALYAGESRRGIVLGSVEHNRWKSAVEVKASGDSRVDALKVFSGVSNQETRDELPHGKVRGPEVRSALMFIGAFADWRNGMEEYARANTLVQPMRKTWKRGTPFGWQSWGVMSDRNGYDVDVAVSEYFKETLKPNGFCNSQGINIMSIDAWDGMNSEQRTKFTEVAKKNGQVPGSYVTPFCLWWNEDMLYRKICEGSQYTGYECVIKVNGKPAKLDGAYCLDPTHPGTKEFISREVQNKKKEGFEYLKVDFTSNGMVQADSYYNKDVTTAVEAYNEGFSHFISEVDKGEPMFIALSIAPIFPYQYGNSRRIACDTWGKIGQSEYSLNAVSGGWWTNEFYQYNDPDHLVLVGNDADKETEGENRARITNGAVSGMVLVSDNYSLEDKSGRGDAKLSRERAQKILMNKDVNEMADFGRSGRPVYGYREYNDKGDGAENCFVLDTEKYLYVSVVNYKDNQIAGKVALERLGLSPSSFSSVKELWSGDDVKVGKDGLSYTVPGKDAKIYRFLKK</sequence>
<feature type="chain" id="PRO_5026873596" description="Alpha-galactosidase" evidence="3">
    <location>
        <begin position="26"/>
        <end position="706"/>
    </location>
</feature>
<keyword evidence="1" id="KW-0378">Hydrolase</keyword>
<evidence type="ECO:0000256" key="2">
    <source>
        <dbReference type="ARBA" id="ARBA00023295"/>
    </source>
</evidence>
<dbReference type="InterPro" id="IPR013780">
    <property type="entry name" value="Glyco_hydro_b"/>
</dbReference>
<dbReference type="InterPro" id="IPR013785">
    <property type="entry name" value="Aldolase_TIM"/>
</dbReference>
<dbReference type="Gene3D" id="2.60.40.1180">
    <property type="entry name" value="Golgi alpha-mannosidase II"/>
    <property type="match status" value="1"/>
</dbReference>
<dbReference type="GO" id="GO:0016798">
    <property type="term" value="F:hydrolase activity, acting on glycosyl bonds"/>
    <property type="evidence" value="ECO:0007669"/>
    <property type="project" value="UniProtKB-KW"/>
</dbReference>
<reference evidence="4" key="1">
    <citation type="submission" date="2019-11" db="EMBL/GenBank/DDBJ databases">
        <authorList>
            <person name="Feng L."/>
        </authorList>
    </citation>
    <scope>NUCLEOTIDE SEQUENCE</scope>
    <source>
        <strain evidence="4">PclaraLFYP37</strain>
    </source>
</reference>
<protein>
    <recommendedName>
        <fullName evidence="5">Alpha-galactosidase</fullName>
    </recommendedName>
</protein>
<name>A0A6N3F377_9BACT</name>
<keyword evidence="3" id="KW-0732">Signal</keyword>
<dbReference type="SUPFAM" id="SSF51445">
    <property type="entry name" value="(Trans)glycosidases"/>
    <property type="match status" value="1"/>
</dbReference>
<keyword evidence="2" id="KW-0326">Glycosidase</keyword>
<evidence type="ECO:0000313" key="4">
    <source>
        <dbReference type="EMBL" id="VYU46389.1"/>
    </source>
</evidence>
<gene>
    <name evidence="4" type="ORF">PCLFYP37_02996</name>
</gene>
<evidence type="ECO:0000256" key="3">
    <source>
        <dbReference type="SAM" id="SignalP"/>
    </source>
</evidence>
<evidence type="ECO:0000256" key="1">
    <source>
        <dbReference type="ARBA" id="ARBA00022801"/>
    </source>
</evidence>
<organism evidence="4">
    <name type="scientific">Paraprevotella clara</name>
    <dbReference type="NCBI Taxonomy" id="454154"/>
    <lineage>
        <taxon>Bacteria</taxon>
        <taxon>Pseudomonadati</taxon>
        <taxon>Bacteroidota</taxon>
        <taxon>Bacteroidia</taxon>
        <taxon>Bacteroidales</taxon>
        <taxon>Prevotellaceae</taxon>
        <taxon>Paraprevotella</taxon>
    </lineage>
</organism>
<evidence type="ECO:0008006" key="5">
    <source>
        <dbReference type="Google" id="ProtNLM"/>
    </source>
</evidence>
<dbReference type="EMBL" id="CACRUT010000016">
    <property type="protein sequence ID" value="VYU46389.1"/>
    <property type="molecule type" value="Genomic_DNA"/>
</dbReference>
<dbReference type="AlphaFoldDB" id="A0A6N3F377"/>
<dbReference type="InterPro" id="IPR017853">
    <property type="entry name" value="GH"/>
</dbReference>
<proteinExistence type="predicted"/>
<feature type="signal peptide" evidence="3">
    <location>
        <begin position="1"/>
        <end position="25"/>
    </location>
</feature>